<reference evidence="2 3" key="1">
    <citation type="journal article" date="2021" name="Nat. Commun.">
        <title>Incipient diploidization of the medicinal plant Perilla within 10,000 years.</title>
        <authorList>
            <person name="Zhang Y."/>
            <person name="Shen Q."/>
            <person name="Leng L."/>
            <person name="Zhang D."/>
            <person name="Chen S."/>
            <person name="Shi Y."/>
            <person name="Ning Z."/>
            <person name="Chen S."/>
        </authorList>
    </citation>
    <scope>NUCLEOTIDE SEQUENCE [LARGE SCALE GENOMIC DNA]</scope>
    <source>
        <strain evidence="3">cv. PC099</strain>
    </source>
</reference>
<name>A0AAD4JK24_PERFH</name>
<evidence type="ECO:0000313" key="2">
    <source>
        <dbReference type="EMBL" id="KAH6834480.1"/>
    </source>
</evidence>
<feature type="compositionally biased region" description="Basic residues" evidence="1">
    <location>
        <begin position="12"/>
        <end position="22"/>
    </location>
</feature>
<protein>
    <submittedName>
        <fullName evidence="2">Uncharacterized protein</fullName>
    </submittedName>
</protein>
<feature type="compositionally biased region" description="Polar residues" evidence="1">
    <location>
        <begin position="23"/>
        <end position="33"/>
    </location>
</feature>
<feature type="compositionally biased region" description="Low complexity" evidence="1">
    <location>
        <begin position="37"/>
        <end position="52"/>
    </location>
</feature>
<proteinExistence type="predicted"/>
<accession>A0AAD4JK24</accession>
<evidence type="ECO:0000313" key="3">
    <source>
        <dbReference type="Proteomes" id="UP001190926"/>
    </source>
</evidence>
<feature type="region of interest" description="Disordered" evidence="1">
    <location>
        <begin position="1"/>
        <end position="52"/>
    </location>
</feature>
<sequence>MESSRIALFKRSGTKKWKKKYTLQKNSPPTESDSPTKKATTPTKKATPTKKVTVTPTKNATLTKKVTPTKSMSEWIVPPSPRSLDLLYKTLREDHNNLKVEIKELFSRMASFADDDIMRELLLENYPLTKLYDSFLTMEKHGEKEGTSNRVPLIVIPDSSTSNV</sequence>
<comment type="caution">
    <text evidence="2">The sequence shown here is derived from an EMBL/GenBank/DDBJ whole genome shotgun (WGS) entry which is preliminary data.</text>
</comment>
<gene>
    <name evidence="2" type="ORF">C2S53_004215</name>
</gene>
<dbReference type="EMBL" id="SDAM02000050">
    <property type="protein sequence ID" value="KAH6834480.1"/>
    <property type="molecule type" value="Genomic_DNA"/>
</dbReference>
<evidence type="ECO:0000256" key="1">
    <source>
        <dbReference type="SAM" id="MobiDB-lite"/>
    </source>
</evidence>
<dbReference type="Proteomes" id="UP001190926">
    <property type="component" value="Unassembled WGS sequence"/>
</dbReference>
<dbReference type="AlphaFoldDB" id="A0AAD4JK24"/>
<keyword evidence="3" id="KW-1185">Reference proteome</keyword>
<organism evidence="2 3">
    <name type="scientific">Perilla frutescens var. hirtella</name>
    <name type="common">Perilla citriodora</name>
    <name type="synonym">Perilla setoyensis</name>
    <dbReference type="NCBI Taxonomy" id="608512"/>
    <lineage>
        <taxon>Eukaryota</taxon>
        <taxon>Viridiplantae</taxon>
        <taxon>Streptophyta</taxon>
        <taxon>Embryophyta</taxon>
        <taxon>Tracheophyta</taxon>
        <taxon>Spermatophyta</taxon>
        <taxon>Magnoliopsida</taxon>
        <taxon>eudicotyledons</taxon>
        <taxon>Gunneridae</taxon>
        <taxon>Pentapetalae</taxon>
        <taxon>asterids</taxon>
        <taxon>lamiids</taxon>
        <taxon>Lamiales</taxon>
        <taxon>Lamiaceae</taxon>
        <taxon>Nepetoideae</taxon>
        <taxon>Elsholtzieae</taxon>
        <taxon>Perilla</taxon>
    </lineage>
</organism>